<dbReference type="Proteomes" id="UP000317550">
    <property type="component" value="Chromosome"/>
</dbReference>
<gene>
    <name evidence="1" type="ORF">FNU76_23625</name>
</gene>
<keyword evidence="2" id="KW-1185">Reference proteome</keyword>
<proteinExistence type="predicted"/>
<accession>A0A516SLS7</accession>
<name>A0A516SLS7_9NEIS</name>
<evidence type="ECO:0000313" key="1">
    <source>
        <dbReference type="EMBL" id="QDQ29099.1"/>
    </source>
</evidence>
<dbReference type="KEGG" id="cari:FNU76_23625"/>
<dbReference type="InterPro" id="IPR021725">
    <property type="entry name" value="Cdd1"/>
</dbReference>
<protein>
    <submittedName>
        <fullName evidence="1">Mitomycin resistance protein</fullName>
    </submittedName>
</protein>
<dbReference type="OrthoDB" id="7173324at2"/>
<dbReference type="RefSeq" id="WP_144280479.1">
    <property type="nucleotide sequence ID" value="NZ_CP041730.1"/>
</dbReference>
<dbReference type="Pfam" id="PF11731">
    <property type="entry name" value="Cdd1"/>
    <property type="match status" value="1"/>
</dbReference>
<dbReference type="Gene3D" id="1.10.150.20">
    <property type="entry name" value="5' to 3' exonuclease, C-terminal subdomain"/>
    <property type="match status" value="1"/>
</dbReference>
<sequence length="90" mass="9835">MPPKRHGMERLEDLPGVGPSLAADLRSLGIGKPAELVGRDPIALYHELCLATGQRHDPCVADVFMAAVHFAGTGEARNWWTFTAERKTLL</sequence>
<dbReference type="EMBL" id="CP041730">
    <property type="protein sequence ID" value="QDQ29099.1"/>
    <property type="molecule type" value="Genomic_DNA"/>
</dbReference>
<dbReference type="AlphaFoldDB" id="A0A516SLS7"/>
<organism evidence="1 2">
    <name type="scientific">Chitinimonas arctica</name>
    <dbReference type="NCBI Taxonomy" id="2594795"/>
    <lineage>
        <taxon>Bacteria</taxon>
        <taxon>Pseudomonadati</taxon>
        <taxon>Pseudomonadota</taxon>
        <taxon>Betaproteobacteria</taxon>
        <taxon>Neisseriales</taxon>
        <taxon>Chitinibacteraceae</taxon>
        <taxon>Chitinimonas</taxon>
    </lineage>
</organism>
<evidence type="ECO:0000313" key="2">
    <source>
        <dbReference type="Proteomes" id="UP000317550"/>
    </source>
</evidence>
<reference evidence="2" key="1">
    <citation type="submission" date="2019-07" db="EMBL/GenBank/DDBJ databases">
        <title>Chitinimonas sp. nov., isolated from Ny-Alesund, arctica soil.</title>
        <authorList>
            <person name="Xu Q."/>
            <person name="Peng F."/>
        </authorList>
    </citation>
    <scope>NUCLEOTIDE SEQUENCE [LARGE SCALE GENOMIC DNA]</scope>
    <source>
        <strain evidence="2">R3-44</strain>
    </source>
</reference>